<accession>A0ABN8CX21</accession>
<gene>
    <name evidence="1" type="ORF">PBS001_LOCUS4291</name>
</gene>
<keyword evidence="2" id="KW-1185">Reference proteome</keyword>
<evidence type="ECO:0000313" key="2">
    <source>
        <dbReference type="Proteomes" id="UP001158986"/>
    </source>
</evidence>
<reference evidence="1 2" key="1">
    <citation type="submission" date="2021-11" db="EMBL/GenBank/DDBJ databases">
        <authorList>
            <person name="Islam A."/>
            <person name="Islam S."/>
            <person name="Flora M.S."/>
            <person name="Rahman M."/>
            <person name="Ziaur R.M."/>
            <person name="Epstein J.H."/>
            <person name="Hassan M."/>
            <person name="Klassen M."/>
            <person name="Woodard K."/>
            <person name="Webb A."/>
            <person name="Webby R.J."/>
            <person name="El Zowalaty M.E."/>
        </authorList>
    </citation>
    <scope>NUCLEOTIDE SEQUENCE [LARGE SCALE GENOMIC DNA]</scope>
    <source>
        <strain evidence="1">Pbs1</strain>
    </source>
</reference>
<name>A0ABN8CX21_9STRA</name>
<dbReference type="EMBL" id="CAKLCB010000248">
    <property type="protein sequence ID" value="CAH0517697.1"/>
    <property type="molecule type" value="Genomic_DNA"/>
</dbReference>
<protein>
    <submittedName>
        <fullName evidence="1">Uncharacterized protein</fullName>
    </submittedName>
</protein>
<organism evidence="1 2">
    <name type="scientific">Peronospora belbahrii</name>
    <dbReference type="NCBI Taxonomy" id="622444"/>
    <lineage>
        <taxon>Eukaryota</taxon>
        <taxon>Sar</taxon>
        <taxon>Stramenopiles</taxon>
        <taxon>Oomycota</taxon>
        <taxon>Peronosporomycetes</taxon>
        <taxon>Peronosporales</taxon>
        <taxon>Peronosporaceae</taxon>
        <taxon>Peronospora</taxon>
    </lineage>
</organism>
<dbReference type="Proteomes" id="UP001158986">
    <property type="component" value="Unassembled WGS sequence"/>
</dbReference>
<comment type="caution">
    <text evidence="1">The sequence shown here is derived from an EMBL/GenBank/DDBJ whole genome shotgun (WGS) entry which is preliminary data.</text>
</comment>
<proteinExistence type="predicted"/>
<sequence>MGSRTRGDGIIALDTVLPRYQSAKLVSGPASGRDLHVSKMCRTEGDPGASLLGMSPCSGTLGPAHQSLGKHTRKLCHLLGWLEYCVNRSVPRLSPRVTAMLVARYPDEIDQFATAWKTIWEVAGTVIITMLWQHRVDNMSRHENIPMQASEALIWGRIQRQLRALIKRFHCRADTAVRGAQLSACYDIFISEPRGPPGLYSQAASRGQCLDSPGLLVWLTTYQRSCTNQ</sequence>
<evidence type="ECO:0000313" key="1">
    <source>
        <dbReference type="EMBL" id="CAH0517697.1"/>
    </source>
</evidence>